<keyword evidence="5" id="KW-0808">Transferase</keyword>
<sequence length="166" mass="18287">MGGLSVVLWRNNREKQRAYALLKQQQDELQAAQGRLVQAEKWAFVGELSAGIAHELQNPLNFMKNFAEVSVAMLSEDNNARPAGRRGAGELEKEIMAGLKQNLQQISQHGQRASSIINDMLQHARSGTGQRELTDLNALAGESLTLAYQALRTDDHSFAAQAQQGF</sequence>
<evidence type="ECO:0000259" key="4">
    <source>
        <dbReference type="SMART" id="SM00388"/>
    </source>
</evidence>
<keyword evidence="6" id="KW-1185">Reference proteome</keyword>
<evidence type="ECO:0000313" key="5">
    <source>
        <dbReference type="EMBL" id="MFC7667173.1"/>
    </source>
</evidence>
<organism evidence="5 6">
    <name type="scientific">Hymenobacter humi</name>
    <dbReference type="NCBI Taxonomy" id="1411620"/>
    <lineage>
        <taxon>Bacteria</taxon>
        <taxon>Pseudomonadati</taxon>
        <taxon>Bacteroidota</taxon>
        <taxon>Cytophagia</taxon>
        <taxon>Cytophagales</taxon>
        <taxon>Hymenobacteraceae</taxon>
        <taxon>Hymenobacter</taxon>
    </lineage>
</organism>
<feature type="domain" description="Signal transduction histidine kinase dimerisation/phosphoacceptor" evidence="4">
    <location>
        <begin position="44"/>
        <end position="129"/>
    </location>
</feature>
<evidence type="ECO:0000256" key="2">
    <source>
        <dbReference type="ARBA" id="ARBA00012438"/>
    </source>
</evidence>
<gene>
    <name evidence="5" type="ORF">ACFQT0_06895</name>
</gene>
<accession>A0ABW2U4B3</accession>
<dbReference type="Pfam" id="PF00512">
    <property type="entry name" value="HisKA"/>
    <property type="match status" value="1"/>
</dbReference>
<dbReference type="Gene3D" id="1.10.287.130">
    <property type="match status" value="1"/>
</dbReference>
<dbReference type="Proteomes" id="UP001596513">
    <property type="component" value="Unassembled WGS sequence"/>
</dbReference>
<dbReference type="CDD" id="cd00082">
    <property type="entry name" value="HisKA"/>
    <property type="match status" value="1"/>
</dbReference>
<name>A0ABW2U4B3_9BACT</name>
<comment type="catalytic activity">
    <reaction evidence="1">
        <text>ATP + protein L-histidine = ADP + protein N-phospho-L-histidine.</text>
        <dbReference type="EC" id="2.7.13.3"/>
    </reaction>
</comment>
<dbReference type="PANTHER" id="PTHR43065">
    <property type="entry name" value="SENSOR HISTIDINE KINASE"/>
    <property type="match status" value="1"/>
</dbReference>
<proteinExistence type="predicted"/>
<dbReference type="GO" id="GO:0016301">
    <property type="term" value="F:kinase activity"/>
    <property type="evidence" value="ECO:0007669"/>
    <property type="project" value="UniProtKB-KW"/>
</dbReference>
<dbReference type="SUPFAM" id="SSF47384">
    <property type="entry name" value="Homodimeric domain of signal transducing histidine kinase"/>
    <property type="match status" value="1"/>
</dbReference>
<dbReference type="InterPro" id="IPR003661">
    <property type="entry name" value="HisK_dim/P_dom"/>
</dbReference>
<dbReference type="PANTHER" id="PTHR43065:SF42">
    <property type="entry name" value="TWO-COMPONENT SENSOR PPRA"/>
    <property type="match status" value="1"/>
</dbReference>
<dbReference type="RefSeq" id="WP_380201490.1">
    <property type="nucleotide sequence ID" value="NZ_JBHTEK010000001.1"/>
</dbReference>
<protein>
    <recommendedName>
        <fullName evidence="2">histidine kinase</fullName>
        <ecNumber evidence="2">2.7.13.3</ecNumber>
    </recommendedName>
</protein>
<dbReference type="InterPro" id="IPR036097">
    <property type="entry name" value="HisK_dim/P_sf"/>
</dbReference>
<dbReference type="SMART" id="SM00388">
    <property type="entry name" value="HisKA"/>
    <property type="match status" value="1"/>
</dbReference>
<reference evidence="6" key="1">
    <citation type="journal article" date="2019" name="Int. J. Syst. Evol. Microbiol.">
        <title>The Global Catalogue of Microorganisms (GCM) 10K type strain sequencing project: providing services to taxonomists for standard genome sequencing and annotation.</title>
        <authorList>
            <consortium name="The Broad Institute Genomics Platform"/>
            <consortium name="The Broad Institute Genome Sequencing Center for Infectious Disease"/>
            <person name="Wu L."/>
            <person name="Ma J."/>
        </authorList>
    </citation>
    <scope>NUCLEOTIDE SEQUENCE [LARGE SCALE GENOMIC DNA]</scope>
    <source>
        <strain evidence="6">JCM 19635</strain>
    </source>
</reference>
<keyword evidence="3" id="KW-0175">Coiled coil</keyword>
<evidence type="ECO:0000256" key="3">
    <source>
        <dbReference type="SAM" id="Coils"/>
    </source>
</evidence>
<evidence type="ECO:0000256" key="1">
    <source>
        <dbReference type="ARBA" id="ARBA00000085"/>
    </source>
</evidence>
<dbReference type="EMBL" id="JBHTEK010000001">
    <property type="protein sequence ID" value="MFC7667173.1"/>
    <property type="molecule type" value="Genomic_DNA"/>
</dbReference>
<evidence type="ECO:0000313" key="6">
    <source>
        <dbReference type="Proteomes" id="UP001596513"/>
    </source>
</evidence>
<dbReference type="EC" id="2.7.13.3" evidence="2"/>
<keyword evidence="5" id="KW-0418">Kinase</keyword>
<feature type="coiled-coil region" evidence="3">
    <location>
        <begin position="12"/>
        <end position="42"/>
    </location>
</feature>
<comment type="caution">
    <text evidence="5">The sequence shown here is derived from an EMBL/GenBank/DDBJ whole genome shotgun (WGS) entry which is preliminary data.</text>
</comment>